<dbReference type="Proteomes" id="UP000821853">
    <property type="component" value="Chromosome 3"/>
</dbReference>
<keyword evidence="7" id="KW-1185">Reference proteome</keyword>
<dbReference type="GO" id="GO:0008061">
    <property type="term" value="F:chitin binding"/>
    <property type="evidence" value="ECO:0007669"/>
    <property type="project" value="TreeGrafter"/>
</dbReference>
<dbReference type="Gene3D" id="3.20.20.80">
    <property type="entry name" value="Glycosidases"/>
    <property type="match status" value="1"/>
</dbReference>
<dbReference type="SUPFAM" id="SSF51445">
    <property type="entry name" value="(Trans)glycosidases"/>
    <property type="match status" value="1"/>
</dbReference>
<dbReference type="PANTHER" id="PTHR11177">
    <property type="entry name" value="CHITINASE"/>
    <property type="match status" value="1"/>
</dbReference>
<evidence type="ECO:0000259" key="5">
    <source>
        <dbReference type="PROSITE" id="PS51910"/>
    </source>
</evidence>
<dbReference type="InterPro" id="IPR001223">
    <property type="entry name" value="Glyco_hydro18_cat"/>
</dbReference>
<comment type="caution">
    <text evidence="6">The sequence shown here is derived from an EMBL/GenBank/DDBJ whole genome shotgun (WGS) entry which is preliminary data.</text>
</comment>
<keyword evidence="1 3" id="KW-0378">Hydrolase</keyword>
<evidence type="ECO:0000256" key="3">
    <source>
        <dbReference type="RuleBase" id="RU000489"/>
    </source>
</evidence>
<dbReference type="GO" id="GO:0005975">
    <property type="term" value="P:carbohydrate metabolic process"/>
    <property type="evidence" value="ECO:0007669"/>
    <property type="project" value="InterPro"/>
</dbReference>
<dbReference type="PANTHER" id="PTHR11177:SF390">
    <property type="entry name" value="CHITINASE 11"/>
    <property type="match status" value="1"/>
</dbReference>
<sequence length="248" mass="26989">MSDAGVGLAEQSRRAFSFKRRRITGFLLLCIYLVLTREFLCASGTGQAERQTYCRFHHAARFTSGSHRSNLRPPAAGMTTVGVAGMELPWAHLCLLLAASCTLWPATRSFQHVCYLRAENKSLPFAKVDVGLCSHIILGFAAVASDGSLDLDPVGGLQHLASFALLRRRKPDLKLMLSVGGGGGNKNFKKMVAGASRTRRFIFSAVSALRAARLDGLDLDWEFPKVLDAVPFVHLLKVLISLFSALIG</sequence>
<dbReference type="EMBL" id="JABSTR010000005">
    <property type="protein sequence ID" value="KAH9369865.1"/>
    <property type="molecule type" value="Genomic_DNA"/>
</dbReference>
<dbReference type="OrthoDB" id="10066324at2759"/>
<name>A0A9J6G5A4_HAELO</name>
<keyword evidence="2 3" id="KW-0326">Glycosidase</keyword>
<reference evidence="6 7" key="1">
    <citation type="journal article" date="2020" name="Cell">
        <title>Large-Scale Comparative Analyses of Tick Genomes Elucidate Their Genetic Diversity and Vector Capacities.</title>
        <authorList>
            <consortium name="Tick Genome and Microbiome Consortium (TIGMIC)"/>
            <person name="Jia N."/>
            <person name="Wang J."/>
            <person name="Shi W."/>
            <person name="Du L."/>
            <person name="Sun Y."/>
            <person name="Zhan W."/>
            <person name="Jiang J.F."/>
            <person name="Wang Q."/>
            <person name="Zhang B."/>
            <person name="Ji P."/>
            <person name="Bell-Sakyi L."/>
            <person name="Cui X.M."/>
            <person name="Yuan T.T."/>
            <person name="Jiang B.G."/>
            <person name="Yang W.F."/>
            <person name="Lam T.T."/>
            <person name="Chang Q.C."/>
            <person name="Ding S.J."/>
            <person name="Wang X.J."/>
            <person name="Zhu J.G."/>
            <person name="Ruan X.D."/>
            <person name="Zhao L."/>
            <person name="Wei J.T."/>
            <person name="Ye R.Z."/>
            <person name="Que T.C."/>
            <person name="Du C.H."/>
            <person name="Zhou Y.H."/>
            <person name="Cheng J.X."/>
            <person name="Dai P.F."/>
            <person name="Guo W.B."/>
            <person name="Han X.H."/>
            <person name="Huang E.J."/>
            <person name="Li L.F."/>
            <person name="Wei W."/>
            <person name="Gao Y.C."/>
            <person name="Liu J.Z."/>
            <person name="Shao H.Z."/>
            <person name="Wang X."/>
            <person name="Wang C.C."/>
            <person name="Yang T.C."/>
            <person name="Huo Q.B."/>
            <person name="Li W."/>
            <person name="Chen H.Y."/>
            <person name="Chen S.E."/>
            <person name="Zhou L.G."/>
            <person name="Ni X.B."/>
            <person name="Tian J.H."/>
            <person name="Sheng Y."/>
            <person name="Liu T."/>
            <person name="Pan Y.S."/>
            <person name="Xia L.Y."/>
            <person name="Li J."/>
            <person name="Zhao F."/>
            <person name="Cao W.C."/>
        </authorList>
    </citation>
    <scope>NUCLEOTIDE SEQUENCE [LARGE SCALE GENOMIC DNA]</scope>
    <source>
        <strain evidence="6">HaeL-2018</strain>
    </source>
</reference>
<dbReference type="InterPro" id="IPR050314">
    <property type="entry name" value="Glycosyl_Hydrlase_18"/>
</dbReference>
<dbReference type="VEuPathDB" id="VectorBase:HLOH_059154"/>
<evidence type="ECO:0000313" key="6">
    <source>
        <dbReference type="EMBL" id="KAH9369865.1"/>
    </source>
</evidence>
<protein>
    <recommendedName>
        <fullName evidence="5">GH18 domain-containing protein</fullName>
    </recommendedName>
</protein>
<evidence type="ECO:0000256" key="1">
    <source>
        <dbReference type="ARBA" id="ARBA00022801"/>
    </source>
</evidence>
<dbReference type="InterPro" id="IPR001579">
    <property type="entry name" value="Glyco_hydro_18_chit_AS"/>
</dbReference>
<gene>
    <name evidence="6" type="ORF">HPB48_013870</name>
</gene>
<evidence type="ECO:0000313" key="7">
    <source>
        <dbReference type="Proteomes" id="UP000821853"/>
    </source>
</evidence>
<comment type="similarity">
    <text evidence="4">Belongs to the glycosyl hydrolase 18 family.</text>
</comment>
<proteinExistence type="inferred from homology"/>
<dbReference type="AlphaFoldDB" id="A0A9J6G5A4"/>
<dbReference type="PROSITE" id="PS01095">
    <property type="entry name" value="GH18_1"/>
    <property type="match status" value="1"/>
</dbReference>
<evidence type="ECO:0000256" key="2">
    <source>
        <dbReference type="ARBA" id="ARBA00023295"/>
    </source>
</evidence>
<organism evidence="6 7">
    <name type="scientific">Haemaphysalis longicornis</name>
    <name type="common">Bush tick</name>
    <dbReference type="NCBI Taxonomy" id="44386"/>
    <lineage>
        <taxon>Eukaryota</taxon>
        <taxon>Metazoa</taxon>
        <taxon>Ecdysozoa</taxon>
        <taxon>Arthropoda</taxon>
        <taxon>Chelicerata</taxon>
        <taxon>Arachnida</taxon>
        <taxon>Acari</taxon>
        <taxon>Parasitiformes</taxon>
        <taxon>Ixodida</taxon>
        <taxon>Ixodoidea</taxon>
        <taxon>Ixodidae</taxon>
        <taxon>Haemaphysalinae</taxon>
        <taxon>Haemaphysalis</taxon>
    </lineage>
</organism>
<dbReference type="GO" id="GO:0005576">
    <property type="term" value="C:extracellular region"/>
    <property type="evidence" value="ECO:0007669"/>
    <property type="project" value="TreeGrafter"/>
</dbReference>
<dbReference type="GO" id="GO:0006032">
    <property type="term" value="P:chitin catabolic process"/>
    <property type="evidence" value="ECO:0007669"/>
    <property type="project" value="TreeGrafter"/>
</dbReference>
<dbReference type="PROSITE" id="PS51910">
    <property type="entry name" value="GH18_2"/>
    <property type="match status" value="1"/>
</dbReference>
<evidence type="ECO:0000256" key="4">
    <source>
        <dbReference type="RuleBase" id="RU004453"/>
    </source>
</evidence>
<dbReference type="GO" id="GO:0004568">
    <property type="term" value="F:chitinase activity"/>
    <property type="evidence" value="ECO:0007669"/>
    <property type="project" value="UniProtKB-ARBA"/>
</dbReference>
<dbReference type="InterPro" id="IPR017853">
    <property type="entry name" value="GH"/>
</dbReference>
<dbReference type="Pfam" id="PF00704">
    <property type="entry name" value="Glyco_hydro_18"/>
    <property type="match status" value="1"/>
</dbReference>
<accession>A0A9J6G5A4</accession>
<feature type="domain" description="GH18" evidence="5">
    <location>
        <begin position="110"/>
        <end position="248"/>
    </location>
</feature>